<evidence type="ECO:0000256" key="8">
    <source>
        <dbReference type="ARBA" id="ARBA00022984"/>
    </source>
</evidence>
<evidence type="ECO:0000259" key="16">
    <source>
        <dbReference type="PROSITE" id="PS51178"/>
    </source>
</evidence>
<dbReference type="GO" id="GO:0071555">
    <property type="term" value="P:cell wall organization"/>
    <property type="evidence" value="ECO:0007669"/>
    <property type="project" value="UniProtKB-KW"/>
</dbReference>
<dbReference type="PANTHER" id="PTHR30627:SF26">
    <property type="entry name" value="PENICILLIN-BINDING PROTEIN 2B"/>
    <property type="match status" value="1"/>
</dbReference>
<dbReference type="Proteomes" id="UP000051249">
    <property type="component" value="Unassembled WGS sequence"/>
</dbReference>
<keyword evidence="9 15" id="KW-1133">Transmembrane helix</keyword>
<comment type="subcellular location">
    <subcellularLocation>
        <location evidence="1">Cell membrane</location>
        <topology evidence="1">Single-pass membrane protein</topology>
    </subcellularLocation>
</comment>
<comment type="similarity">
    <text evidence="2">Belongs to the transpeptidase family.</text>
</comment>
<keyword evidence="18" id="KW-1185">Reference proteome</keyword>
<evidence type="ECO:0000256" key="12">
    <source>
        <dbReference type="ARBA" id="ARBA00023306"/>
    </source>
</evidence>
<evidence type="ECO:0000256" key="1">
    <source>
        <dbReference type="ARBA" id="ARBA00004162"/>
    </source>
</evidence>
<evidence type="ECO:0000256" key="6">
    <source>
        <dbReference type="ARBA" id="ARBA00022737"/>
    </source>
</evidence>
<dbReference type="OrthoDB" id="9804124at2"/>
<dbReference type="Gene3D" id="3.30.70.2110">
    <property type="match status" value="1"/>
</dbReference>
<dbReference type="InterPro" id="IPR050515">
    <property type="entry name" value="Beta-lactam/transpept"/>
</dbReference>
<dbReference type="CDD" id="cd06575">
    <property type="entry name" value="PASTA_Pbp2x-like_2"/>
    <property type="match status" value="1"/>
</dbReference>
<evidence type="ECO:0000256" key="15">
    <source>
        <dbReference type="SAM" id="Phobius"/>
    </source>
</evidence>
<feature type="transmembrane region" description="Helical" evidence="15">
    <location>
        <begin position="21"/>
        <end position="42"/>
    </location>
</feature>
<dbReference type="GO" id="GO:0008658">
    <property type="term" value="F:penicillin binding"/>
    <property type="evidence" value="ECO:0007669"/>
    <property type="project" value="InterPro"/>
</dbReference>
<gene>
    <name evidence="17" type="ORF">IV88_GL000713</name>
</gene>
<dbReference type="Pfam" id="PF03793">
    <property type="entry name" value="PASTA"/>
    <property type="match status" value="2"/>
</dbReference>
<protein>
    <submittedName>
        <fullName evidence="17">FtsI protein</fullName>
    </submittedName>
</protein>
<keyword evidence="7" id="KW-0133">Cell shape</keyword>
<dbReference type="PROSITE" id="PS51178">
    <property type="entry name" value="PASTA"/>
    <property type="match status" value="1"/>
</dbReference>
<keyword evidence="3" id="KW-1003">Cell membrane</keyword>
<proteinExistence type="inferred from homology"/>
<dbReference type="InterPro" id="IPR005311">
    <property type="entry name" value="PBP_dimer"/>
</dbReference>
<sequence>MNDPKKRTTGNSKTKQNQTMFGRWLLLIVCIVFGFIIVRFSYVSISKTIGNVNLSNQAKRLYTDNKTIKAQRGSILDQDGQPIAEDTSTYSVYAVLNKNQVGPAPKKVPLYVTDKEKTARVLSKYLPLSYSKILKILNPTNSKAFQVEFGNAGKNLSVATKEKIESKHLSGINFVSSEARLYPNGVFASNLIGLSQTKQDKNSDATQLNGIMGIERAFNNNLTGADGERSLQKDKFGYQLPGSQVERPAVNGETIYTTLDSRLQSIMETQVSKVEEITNANSMNATIINAKTGAILATTQRPTFNAATKKGLDKSWRDGLVQDTFEPGSTMKLFTVSSAVDSGHFNPDATYESGTYAIDGKIIPDWKRSGWGQITYKKGFALSSNVAMAHLEQKMGATTWKKYIKRFRLLKSTNSGLPGESSGSMAFTYPIDQANTAFGQGINVTTMQMLQGFTAVANDGKMVKPQFIKKIINPNTGKTTYSMKTEDMGTPIKASSAKEVRNLMQDVVYKSYGIGQDFKIKGYRVAAKTGTAQVASSNGTGYLMGDNSYLYSVVGMVPAKQPKYIMYVTMKQPTLPGTQTPTQLLNQVFGPVMKQALEQDTTTAKDQLKTTVRMPNLIGEDAVNAKRDLGKQNVAATIVGSGKEITQQSIDADTKIMVGQRVILLTNGQVLMPDLKGWSKNDVVNLAQLLNLPVQFKGSGFVTQQSMATGSTIVSGQGQLVVTLK</sequence>
<keyword evidence="6" id="KW-0677">Repeat</keyword>
<keyword evidence="12" id="KW-0131">Cell cycle</keyword>
<dbReference type="PANTHER" id="PTHR30627">
    <property type="entry name" value="PEPTIDOGLYCAN D,D-TRANSPEPTIDASE"/>
    <property type="match status" value="1"/>
</dbReference>
<keyword evidence="10 15" id="KW-0472">Membrane</keyword>
<organism evidence="17 18">
    <name type="scientific">Pediococcus argentinicus</name>
    <dbReference type="NCBI Taxonomy" id="480391"/>
    <lineage>
        <taxon>Bacteria</taxon>
        <taxon>Bacillati</taxon>
        <taxon>Bacillota</taxon>
        <taxon>Bacilli</taxon>
        <taxon>Lactobacillales</taxon>
        <taxon>Lactobacillaceae</taxon>
        <taxon>Pediococcus</taxon>
    </lineage>
</organism>
<dbReference type="Gene3D" id="3.90.1310.10">
    <property type="entry name" value="Penicillin-binding protein 2a (Domain 2)"/>
    <property type="match status" value="1"/>
</dbReference>
<evidence type="ECO:0000256" key="10">
    <source>
        <dbReference type="ARBA" id="ARBA00023136"/>
    </source>
</evidence>
<comment type="caution">
    <text evidence="17">The sequence shown here is derived from an EMBL/GenBank/DDBJ whole genome shotgun (WGS) entry which is preliminary data.</text>
</comment>
<dbReference type="CDD" id="cd06576">
    <property type="entry name" value="PASTA_Pbp2x-like_1"/>
    <property type="match status" value="1"/>
</dbReference>
<dbReference type="InterPro" id="IPR005543">
    <property type="entry name" value="PASTA_dom"/>
</dbReference>
<evidence type="ECO:0000256" key="5">
    <source>
        <dbReference type="ARBA" id="ARBA00022692"/>
    </source>
</evidence>
<dbReference type="PATRIC" id="fig|480391.4.peg.724"/>
<dbReference type="SUPFAM" id="SSF56519">
    <property type="entry name" value="Penicillin binding protein dimerisation domain"/>
    <property type="match status" value="1"/>
</dbReference>
<feature type="domain" description="PASTA" evidence="16">
    <location>
        <begin position="666"/>
        <end position="725"/>
    </location>
</feature>
<dbReference type="Pfam" id="PF03717">
    <property type="entry name" value="PBP_dimer"/>
    <property type="match status" value="1"/>
</dbReference>
<keyword evidence="5 15" id="KW-0812">Transmembrane</keyword>
<evidence type="ECO:0000313" key="17">
    <source>
        <dbReference type="EMBL" id="KRO24799.1"/>
    </source>
</evidence>
<dbReference type="Pfam" id="PF00905">
    <property type="entry name" value="Transpeptidase"/>
    <property type="match status" value="1"/>
</dbReference>
<dbReference type="GO" id="GO:0008360">
    <property type="term" value="P:regulation of cell shape"/>
    <property type="evidence" value="ECO:0007669"/>
    <property type="project" value="UniProtKB-KW"/>
</dbReference>
<evidence type="ECO:0000256" key="3">
    <source>
        <dbReference type="ARBA" id="ARBA00022475"/>
    </source>
</evidence>
<keyword evidence="8" id="KW-0573">Peptidoglycan synthesis</keyword>
<dbReference type="Gene3D" id="3.40.710.10">
    <property type="entry name" value="DD-peptidase/beta-lactamase superfamily"/>
    <property type="match status" value="1"/>
</dbReference>
<dbReference type="EMBL" id="JQCQ01000021">
    <property type="protein sequence ID" value="KRO24799.1"/>
    <property type="molecule type" value="Genomic_DNA"/>
</dbReference>
<evidence type="ECO:0000256" key="2">
    <source>
        <dbReference type="ARBA" id="ARBA00007171"/>
    </source>
</evidence>
<dbReference type="InterPro" id="IPR001460">
    <property type="entry name" value="PCN-bd_Tpept"/>
</dbReference>
<dbReference type="GO" id="GO:0005886">
    <property type="term" value="C:plasma membrane"/>
    <property type="evidence" value="ECO:0007669"/>
    <property type="project" value="UniProtKB-SubCell"/>
</dbReference>
<comment type="function">
    <text evidence="14">A transpeptidase that forms peptide cross-links between adjacent glycan strands in cell wall peptidoglycan (PG). Part of the divisome machinery that synthesizes the septal cross wall. Beta-lactams inactivate the PBPs by acylating an essential serine residue in the active site of these proteins.</text>
</comment>
<dbReference type="GO" id="GO:0046677">
    <property type="term" value="P:response to antibiotic"/>
    <property type="evidence" value="ECO:0007669"/>
    <property type="project" value="UniProtKB-KW"/>
</dbReference>
<dbReference type="AlphaFoldDB" id="A0A0R2NG53"/>
<dbReference type="SMART" id="SM00740">
    <property type="entry name" value="PASTA"/>
    <property type="match status" value="2"/>
</dbReference>
<reference evidence="17 18" key="1">
    <citation type="journal article" date="2015" name="Genome Announc.">
        <title>Expanding the biotechnology potential of lactobacilli through comparative genomics of 213 strains and associated genera.</title>
        <authorList>
            <person name="Sun Z."/>
            <person name="Harris H.M."/>
            <person name="McCann A."/>
            <person name="Guo C."/>
            <person name="Argimon S."/>
            <person name="Zhang W."/>
            <person name="Yang X."/>
            <person name="Jeffery I.B."/>
            <person name="Cooney J.C."/>
            <person name="Kagawa T.F."/>
            <person name="Liu W."/>
            <person name="Song Y."/>
            <person name="Salvetti E."/>
            <person name="Wrobel A."/>
            <person name="Rasinkangas P."/>
            <person name="Parkhill J."/>
            <person name="Rea M.C."/>
            <person name="O'Sullivan O."/>
            <person name="Ritari J."/>
            <person name="Douillard F.P."/>
            <person name="Paul Ross R."/>
            <person name="Yang R."/>
            <person name="Briner A.E."/>
            <person name="Felis G.E."/>
            <person name="de Vos W.M."/>
            <person name="Barrangou R."/>
            <person name="Klaenhammer T.R."/>
            <person name="Caufield P.W."/>
            <person name="Cui Y."/>
            <person name="Zhang H."/>
            <person name="O'Toole P.W."/>
        </authorList>
    </citation>
    <scope>NUCLEOTIDE SEQUENCE [LARGE SCALE GENOMIC DNA]</scope>
    <source>
        <strain evidence="17 18">DSM 23026</strain>
    </source>
</reference>
<evidence type="ECO:0000256" key="11">
    <source>
        <dbReference type="ARBA" id="ARBA00023251"/>
    </source>
</evidence>
<evidence type="ECO:0000256" key="9">
    <source>
        <dbReference type="ARBA" id="ARBA00022989"/>
    </source>
</evidence>
<dbReference type="SUPFAM" id="SSF56601">
    <property type="entry name" value="beta-lactamase/transpeptidase-like"/>
    <property type="match status" value="1"/>
</dbReference>
<dbReference type="GO" id="GO:0009252">
    <property type="term" value="P:peptidoglycan biosynthetic process"/>
    <property type="evidence" value="ECO:0007669"/>
    <property type="project" value="UniProtKB-KW"/>
</dbReference>
<dbReference type="SUPFAM" id="SSF54184">
    <property type="entry name" value="Penicillin-binding protein 2x (pbp-2x), c-terminal domain"/>
    <property type="match status" value="2"/>
</dbReference>
<accession>A0A0R2NG53</accession>
<evidence type="ECO:0000313" key="18">
    <source>
        <dbReference type="Proteomes" id="UP000051249"/>
    </source>
</evidence>
<evidence type="ECO:0000256" key="14">
    <source>
        <dbReference type="ARBA" id="ARBA00055980"/>
    </source>
</evidence>
<keyword evidence="4" id="KW-0132">Cell division</keyword>
<keyword evidence="11" id="KW-0046">Antibiotic resistance</keyword>
<dbReference type="InterPro" id="IPR036138">
    <property type="entry name" value="PBP_dimer_sf"/>
</dbReference>
<dbReference type="RefSeq" id="WP_057799765.1">
    <property type="nucleotide sequence ID" value="NZ_BJZZ01000019.1"/>
</dbReference>
<dbReference type="InterPro" id="IPR012338">
    <property type="entry name" value="Beta-lactam/transpept-like"/>
</dbReference>
<evidence type="ECO:0000256" key="4">
    <source>
        <dbReference type="ARBA" id="ARBA00022618"/>
    </source>
</evidence>
<dbReference type="GO" id="GO:0051301">
    <property type="term" value="P:cell division"/>
    <property type="evidence" value="ECO:0007669"/>
    <property type="project" value="UniProtKB-KW"/>
</dbReference>
<evidence type="ECO:0000256" key="13">
    <source>
        <dbReference type="ARBA" id="ARBA00023316"/>
    </source>
</evidence>
<dbReference type="Gene3D" id="2.20.70.70">
    <property type="match status" value="1"/>
</dbReference>
<keyword evidence="13" id="KW-0961">Cell wall biogenesis/degradation</keyword>
<evidence type="ECO:0000256" key="7">
    <source>
        <dbReference type="ARBA" id="ARBA00022960"/>
    </source>
</evidence>
<name>A0A0R2NG53_9LACO</name>
<dbReference type="FunFam" id="3.40.710.10:FF:000095">
    <property type="entry name" value="Penicillin-binding protein 2x"/>
    <property type="match status" value="1"/>
</dbReference>